<evidence type="ECO:0000256" key="6">
    <source>
        <dbReference type="ARBA" id="ARBA00023125"/>
    </source>
</evidence>
<keyword evidence="7" id="KW-0234">DNA repair</keyword>
<dbReference type="Pfam" id="PF00270">
    <property type="entry name" value="DEAD"/>
    <property type="match status" value="1"/>
</dbReference>
<dbReference type="Proteomes" id="UP000005730">
    <property type="component" value="Chromosome"/>
</dbReference>
<name>H0UQ33_9BACT</name>
<dbReference type="GO" id="GO:0006281">
    <property type="term" value="P:DNA repair"/>
    <property type="evidence" value="ECO:0007669"/>
    <property type="project" value="UniProtKB-KW"/>
</dbReference>
<sequence>MLQRLLYDIPVRGLGPKRSRALNEGGVLTVRDALFLLPRRYEDLRRPLDPCEALPRRRCLVRGTVGPLSMTRGPKEGIRFSLVSPRGSISVFCFHVKRLPFREGDQVMLLGPVGEFNQRPVMVNPKLVPPGSPELGRIAPVYPSSKALPSWFLKGLIRELLEILERSPIEDPLPGPVREMRSLMGFNQALREIHWPSSEASWAAARRRLVYHELFFLQAAFALRRHNRSLRGGRGTLQTSPPAAGRFPPDPVGSYSRNLPFRPTPSQEDCMVRILRAFESGPFDLLLQGDVGSGKTAVALFAGYLCLMRGRSALFISPTEILAKQTFKVASSVLKGFDVHLVTSSERTLEGDGLPLDRPALLVGTTALLHLKGLESLGHRLVIVDEQQRFGVAQRAVLARGGDVSLLMVSATPIPRTMALGLYGDLDVVTLESPPPGRGEVRTAALPAEGLMDALRAVERDLRSGGKAFWVCPAVSCGPASAEERFGWLKRRIPWASPAMVHGRMSPAEKDAAVTSFREGRSSLLVGTTVLEVGIDVPDATVMVVEGADMMGLSQLHQLRGRVGRGNRDGLCVLLCSSREVPERIRALERVRSGFEVAELDLRERGSGTFHSTAQHGDPGLRVADLRRDLGLLEMAREDARGWVVRGDVEGLLEELEGLFPGFIGLIDGG</sequence>
<dbReference type="Pfam" id="PF00271">
    <property type="entry name" value="Helicase_C"/>
    <property type="match status" value="1"/>
</dbReference>
<evidence type="ECO:0000313" key="10">
    <source>
        <dbReference type="EMBL" id="EHM09662.1"/>
    </source>
</evidence>
<dbReference type="SUPFAM" id="SSF52540">
    <property type="entry name" value="P-loop containing nucleoside triphosphate hydrolases"/>
    <property type="match status" value="1"/>
</dbReference>
<dbReference type="GO" id="GO:0016787">
    <property type="term" value="F:hydrolase activity"/>
    <property type="evidence" value="ECO:0007669"/>
    <property type="project" value="UniProtKB-KW"/>
</dbReference>
<dbReference type="SMART" id="SM00490">
    <property type="entry name" value="HELICc"/>
    <property type="match status" value="1"/>
</dbReference>
<feature type="domain" description="Helicase C-terminal" evidence="9">
    <location>
        <begin position="450"/>
        <end position="606"/>
    </location>
</feature>
<dbReference type="InterPro" id="IPR033454">
    <property type="entry name" value="RecG_wedge"/>
</dbReference>
<evidence type="ECO:0000256" key="4">
    <source>
        <dbReference type="ARBA" id="ARBA00022806"/>
    </source>
</evidence>
<dbReference type="SMART" id="SM00487">
    <property type="entry name" value="DEXDc"/>
    <property type="match status" value="1"/>
</dbReference>
<dbReference type="InterPro" id="IPR011545">
    <property type="entry name" value="DEAD/DEAH_box_helicase_dom"/>
</dbReference>
<dbReference type="AlphaFoldDB" id="H0UQ33"/>
<feature type="domain" description="Helicase ATP-binding" evidence="8">
    <location>
        <begin position="276"/>
        <end position="431"/>
    </location>
</feature>
<dbReference type="InterPro" id="IPR014001">
    <property type="entry name" value="Helicase_ATP-bd"/>
</dbReference>
<proteinExistence type="predicted"/>
<dbReference type="EMBL" id="CM001377">
    <property type="protein sequence ID" value="EHM09662.1"/>
    <property type="molecule type" value="Genomic_DNA"/>
</dbReference>
<dbReference type="Pfam" id="PF17191">
    <property type="entry name" value="RecG_wedge"/>
    <property type="match status" value="1"/>
</dbReference>
<dbReference type="GO" id="GO:0005524">
    <property type="term" value="F:ATP binding"/>
    <property type="evidence" value="ECO:0007669"/>
    <property type="project" value="UniProtKB-KW"/>
</dbReference>
<evidence type="ECO:0000259" key="9">
    <source>
        <dbReference type="PROSITE" id="PS51194"/>
    </source>
</evidence>
<evidence type="ECO:0000256" key="1">
    <source>
        <dbReference type="ARBA" id="ARBA00022741"/>
    </source>
</evidence>
<dbReference type="PANTHER" id="PTHR47964:SF1">
    <property type="entry name" value="ATP-DEPENDENT DNA HELICASE HOMOLOG RECG, CHLOROPLASTIC"/>
    <property type="match status" value="1"/>
</dbReference>
<dbReference type="PROSITE" id="PS51194">
    <property type="entry name" value="HELICASE_CTER"/>
    <property type="match status" value="1"/>
</dbReference>
<evidence type="ECO:0000256" key="7">
    <source>
        <dbReference type="ARBA" id="ARBA00023204"/>
    </source>
</evidence>
<gene>
    <name evidence="10" type="ORF">TheveDRAFT_0501</name>
</gene>
<dbReference type="Gene3D" id="3.40.50.300">
    <property type="entry name" value="P-loop containing nucleotide triphosphate hydrolases"/>
    <property type="match status" value="2"/>
</dbReference>
<keyword evidence="1" id="KW-0547">Nucleotide-binding</keyword>
<dbReference type="HOGENOM" id="CLU_005122_7_1_0"/>
<dbReference type="InterPro" id="IPR027417">
    <property type="entry name" value="P-loop_NTPase"/>
</dbReference>
<keyword evidence="11" id="KW-1185">Reference proteome</keyword>
<evidence type="ECO:0000259" key="8">
    <source>
        <dbReference type="PROSITE" id="PS51192"/>
    </source>
</evidence>
<keyword evidence="4 10" id="KW-0347">Helicase</keyword>
<organism evidence="10 11">
    <name type="scientific">Thermanaerovibrio velox DSM 12556</name>
    <dbReference type="NCBI Taxonomy" id="926567"/>
    <lineage>
        <taxon>Bacteria</taxon>
        <taxon>Thermotogati</taxon>
        <taxon>Synergistota</taxon>
        <taxon>Synergistia</taxon>
        <taxon>Synergistales</taxon>
        <taxon>Synergistaceae</taxon>
        <taxon>Thermanaerovibrio</taxon>
    </lineage>
</organism>
<dbReference type="InterPro" id="IPR001650">
    <property type="entry name" value="Helicase_C-like"/>
</dbReference>
<keyword evidence="6" id="KW-0238">DNA-binding</keyword>
<dbReference type="GO" id="GO:0003677">
    <property type="term" value="F:DNA binding"/>
    <property type="evidence" value="ECO:0007669"/>
    <property type="project" value="UniProtKB-KW"/>
</dbReference>
<dbReference type="eggNOG" id="COG1200">
    <property type="taxonomic scope" value="Bacteria"/>
</dbReference>
<evidence type="ECO:0000313" key="11">
    <source>
        <dbReference type="Proteomes" id="UP000005730"/>
    </source>
</evidence>
<dbReference type="PANTHER" id="PTHR47964">
    <property type="entry name" value="ATP-DEPENDENT DNA HELICASE HOMOLOG RECG, CHLOROPLASTIC"/>
    <property type="match status" value="1"/>
</dbReference>
<evidence type="ECO:0000256" key="5">
    <source>
        <dbReference type="ARBA" id="ARBA00022840"/>
    </source>
</evidence>
<accession>H0UQ33</accession>
<dbReference type="InterPro" id="IPR047112">
    <property type="entry name" value="RecG/Mfd"/>
</dbReference>
<reference evidence="10 11" key="1">
    <citation type="submission" date="2011-10" db="EMBL/GenBank/DDBJ databases">
        <title>The Noncontiguous Finished genome of Thermanaerovibrio velox DSM 12556.</title>
        <authorList>
            <consortium name="US DOE Joint Genome Institute (JGI-PGF)"/>
            <person name="Lucas S."/>
            <person name="Copeland A."/>
            <person name="Lapidus A."/>
            <person name="Glavina del Rio T."/>
            <person name="Dalin E."/>
            <person name="Tice H."/>
            <person name="Bruce D."/>
            <person name="Goodwin L."/>
            <person name="Pitluck S."/>
            <person name="Peters L."/>
            <person name="Mikhailova N."/>
            <person name="Teshima H."/>
            <person name="Kyrpides N."/>
            <person name="Mavromatis K."/>
            <person name="Ivanova N."/>
            <person name="Markowitz V."/>
            <person name="Cheng J.-F."/>
            <person name="Hugenholtz P."/>
            <person name="Woyke T."/>
            <person name="Wu D."/>
            <person name="Spring S."/>
            <person name="Brambilla E.-M."/>
            <person name="Klenk H.-P."/>
            <person name="Eisen J.A."/>
        </authorList>
    </citation>
    <scope>NUCLEOTIDE SEQUENCE [LARGE SCALE GENOMIC DNA]</scope>
    <source>
        <strain evidence="10 11">DSM 12556</strain>
    </source>
</reference>
<dbReference type="InterPro" id="IPR012340">
    <property type="entry name" value="NA-bd_OB-fold"/>
</dbReference>
<protein>
    <submittedName>
        <fullName evidence="10">RecG-like helicase</fullName>
    </submittedName>
</protein>
<dbReference type="GO" id="GO:0003678">
    <property type="term" value="F:DNA helicase activity"/>
    <property type="evidence" value="ECO:0007669"/>
    <property type="project" value="TreeGrafter"/>
</dbReference>
<keyword evidence="5" id="KW-0067">ATP-binding</keyword>
<keyword evidence="3" id="KW-0378">Hydrolase</keyword>
<evidence type="ECO:0000256" key="3">
    <source>
        <dbReference type="ARBA" id="ARBA00022801"/>
    </source>
</evidence>
<dbReference type="SUPFAM" id="SSF50249">
    <property type="entry name" value="Nucleic acid-binding proteins"/>
    <property type="match status" value="1"/>
</dbReference>
<evidence type="ECO:0000256" key="2">
    <source>
        <dbReference type="ARBA" id="ARBA00022763"/>
    </source>
</evidence>
<dbReference type="STRING" id="926567.TheveDRAFT_0501"/>
<keyword evidence="2" id="KW-0227">DNA damage</keyword>
<dbReference type="PROSITE" id="PS51192">
    <property type="entry name" value="HELICASE_ATP_BIND_1"/>
    <property type="match status" value="1"/>
</dbReference>